<comment type="caution">
    <text evidence="1">The sequence shown here is derived from an EMBL/GenBank/DDBJ whole genome shotgun (WGS) entry which is preliminary data.</text>
</comment>
<keyword evidence="2" id="KW-1185">Reference proteome</keyword>
<sequence length="239" mass="27157">MSNTFMDRVRSFFGFESNSPRNDFRNPIWGSDDDDDGDELYTKNPMDIYKDPVDLHREFSRQMQDVLKNLGSIFGDIGSFFGPGDMESFGTMTDLPIPDPETDKFDSNRIRDYYLKPGYHDYKYEQPKLDNDLDGKISSNEISGLLQKKDEGQIVPQTPFNGSLVPGRPFCQTIITTSVTKADGTVETRRIIKNGNEVIEETTTSTEPDSRGPFNPMLSPIDTTNFMFSTLSSLLKNFY</sequence>
<evidence type="ECO:0000313" key="2">
    <source>
        <dbReference type="Proteomes" id="UP000789524"/>
    </source>
</evidence>
<evidence type="ECO:0000313" key="1">
    <source>
        <dbReference type="EMBL" id="CAG9579620.1"/>
    </source>
</evidence>
<dbReference type="GO" id="GO:0043066">
    <property type="term" value="P:negative regulation of apoptotic process"/>
    <property type="evidence" value="ECO:0007669"/>
    <property type="project" value="InterPro"/>
</dbReference>
<dbReference type="Proteomes" id="UP000789524">
    <property type="component" value="Unassembled WGS sequence"/>
</dbReference>
<name>A0A8J2W523_9NEOP</name>
<dbReference type="GO" id="GO:0016529">
    <property type="term" value="C:sarcoplasmic reticulum"/>
    <property type="evidence" value="ECO:0007669"/>
    <property type="project" value="TreeGrafter"/>
</dbReference>
<accession>A0A8J2W523</accession>
<proteinExistence type="predicted"/>
<dbReference type="GO" id="GO:0005739">
    <property type="term" value="C:mitochondrion"/>
    <property type="evidence" value="ECO:0007669"/>
    <property type="project" value="TreeGrafter"/>
</dbReference>
<dbReference type="GO" id="GO:0030136">
    <property type="term" value="C:clathrin-coated vesicle"/>
    <property type="evidence" value="ECO:0007669"/>
    <property type="project" value="TreeGrafter"/>
</dbReference>
<dbReference type="OrthoDB" id="5562606at2759"/>
<organism evidence="1 2">
    <name type="scientific">Danaus chrysippus</name>
    <name type="common">African queen</name>
    <dbReference type="NCBI Taxonomy" id="151541"/>
    <lineage>
        <taxon>Eukaryota</taxon>
        <taxon>Metazoa</taxon>
        <taxon>Ecdysozoa</taxon>
        <taxon>Arthropoda</taxon>
        <taxon>Hexapoda</taxon>
        <taxon>Insecta</taxon>
        <taxon>Pterygota</taxon>
        <taxon>Neoptera</taxon>
        <taxon>Endopterygota</taxon>
        <taxon>Lepidoptera</taxon>
        <taxon>Glossata</taxon>
        <taxon>Ditrysia</taxon>
        <taxon>Papilionoidea</taxon>
        <taxon>Nymphalidae</taxon>
        <taxon>Danainae</taxon>
        <taxon>Danaini</taxon>
        <taxon>Danaina</taxon>
        <taxon>Danaus</taxon>
        <taxon>Anosia</taxon>
    </lineage>
</organism>
<dbReference type="GO" id="GO:0016324">
    <property type="term" value="C:apical plasma membrane"/>
    <property type="evidence" value="ECO:0007669"/>
    <property type="project" value="TreeGrafter"/>
</dbReference>
<dbReference type="GO" id="GO:0030833">
    <property type="term" value="P:regulation of actin filament polymerization"/>
    <property type="evidence" value="ECO:0007669"/>
    <property type="project" value="TreeGrafter"/>
</dbReference>
<dbReference type="EMBL" id="CAKASE010000079">
    <property type="protein sequence ID" value="CAG9579620.1"/>
    <property type="molecule type" value="Genomic_DNA"/>
</dbReference>
<dbReference type="GO" id="GO:0015629">
    <property type="term" value="C:actin cytoskeleton"/>
    <property type="evidence" value="ECO:0007669"/>
    <property type="project" value="TreeGrafter"/>
</dbReference>
<dbReference type="InterPro" id="IPR017248">
    <property type="entry name" value="HAX-1"/>
</dbReference>
<dbReference type="PANTHER" id="PTHR14938:SF2">
    <property type="entry name" value="HCLS1-ASSOCIATED PROTEIN X-1"/>
    <property type="match status" value="1"/>
</dbReference>
<protein>
    <submittedName>
        <fullName evidence="1">(African queen) hypothetical protein</fullName>
    </submittedName>
</protein>
<reference evidence="1" key="1">
    <citation type="submission" date="2021-09" db="EMBL/GenBank/DDBJ databases">
        <authorList>
            <person name="Martin H S."/>
        </authorList>
    </citation>
    <scope>NUCLEOTIDE SEQUENCE</scope>
</reference>
<dbReference type="PANTHER" id="PTHR14938">
    <property type="entry name" value="HCLS1-ASSOCIATED PROTEIN X-1"/>
    <property type="match status" value="1"/>
</dbReference>
<dbReference type="AlphaFoldDB" id="A0A8J2W523"/>
<gene>
    <name evidence="1" type="ORF">DCHRY22_LOCUS13217</name>
</gene>